<dbReference type="PANTHER" id="PTHR32309:SF31">
    <property type="entry name" value="CAPSULAR EXOPOLYSACCHARIDE FAMILY"/>
    <property type="match status" value="1"/>
</dbReference>
<dbReference type="Pfam" id="PF02706">
    <property type="entry name" value="Wzz"/>
    <property type="match status" value="1"/>
</dbReference>
<dbReference type="EMBL" id="JBHUFV010000106">
    <property type="protein sequence ID" value="MFD1940442.1"/>
    <property type="molecule type" value="Genomic_DNA"/>
</dbReference>
<comment type="caution">
    <text evidence="10">The sequence shown here is derived from an EMBL/GenBank/DDBJ whole genome shotgun (WGS) entry which is preliminary data.</text>
</comment>
<organism evidence="10 11">
    <name type="scientific">Nonomuraea mangrovi</name>
    <dbReference type="NCBI Taxonomy" id="2316207"/>
    <lineage>
        <taxon>Bacteria</taxon>
        <taxon>Bacillati</taxon>
        <taxon>Actinomycetota</taxon>
        <taxon>Actinomycetes</taxon>
        <taxon>Streptosporangiales</taxon>
        <taxon>Streptosporangiaceae</taxon>
        <taxon>Nonomuraea</taxon>
    </lineage>
</organism>
<comment type="similarity">
    <text evidence="2">Belongs to the CpsC/CapA family.</text>
</comment>
<keyword evidence="6 8" id="KW-0472">Membrane</keyword>
<protein>
    <submittedName>
        <fullName evidence="10">YveK family protein</fullName>
    </submittedName>
</protein>
<name>A0ABW4TEG9_9ACTN</name>
<keyword evidence="5 8" id="KW-1133">Transmembrane helix</keyword>
<comment type="subcellular location">
    <subcellularLocation>
        <location evidence="1">Cell membrane</location>
        <topology evidence="1">Multi-pass membrane protein</topology>
    </subcellularLocation>
</comment>
<feature type="domain" description="Polysaccharide chain length determinant N-terminal" evidence="9">
    <location>
        <begin position="6"/>
        <end position="89"/>
    </location>
</feature>
<evidence type="ECO:0000259" key="9">
    <source>
        <dbReference type="Pfam" id="PF02706"/>
    </source>
</evidence>
<keyword evidence="4 8" id="KW-0812">Transmembrane</keyword>
<evidence type="ECO:0000256" key="3">
    <source>
        <dbReference type="ARBA" id="ARBA00022475"/>
    </source>
</evidence>
<dbReference type="InterPro" id="IPR050445">
    <property type="entry name" value="Bact_polysacc_biosynth/exp"/>
</dbReference>
<gene>
    <name evidence="10" type="ORF">ACFSKW_54195</name>
</gene>
<feature type="compositionally biased region" description="Low complexity" evidence="7">
    <location>
        <begin position="382"/>
        <end position="391"/>
    </location>
</feature>
<keyword evidence="3" id="KW-1003">Cell membrane</keyword>
<dbReference type="PANTHER" id="PTHR32309">
    <property type="entry name" value="TYROSINE-PROTEIN KINASE"/>
    <property type="match status" value="1"/>
</dbReference>
<proteinExistence type="inferred from homology"/>
<keyword evidence="11" id="KW-1185">Reference proteome</keyword>
<dbReference type="InterPro" id="IPR003856">
    <property type="entry name" value="LPS_length_determ_N"/>
</dbReference>
<evidence type="ECO:0000256" key="6">
    <source>
        <dbReference type="ARBA" id="ARBA00023136"/>
    </source>
</evidence>
<accession>A0ABW4TEG9</accession>
<evidence type="ECO:0000313" key="11">
    <source>
        <dbReference type="Proteomes" id="UP001597368"/>
    </source>
</evidence>
<sequence>MSSGADLAEHVSLLRRRKTLFLACLLTGLLGGVALLRLTPPAYTATTQVLVASTGVQEQPNQVTGRQREALNLDTEAQIAQSAVVSAKAAEALTTTPAPADVTVPPNSSVLSIAVTADTPAIAAAQSRAYALAYLEHRTETAQAALATQLKALATKLKQVNTSLGKVVEELAGLRRGTAQHTIAAQRQNVLTRQIYSLTMKYDSLKTVAVTPGYVISQAAEPTAPSSPSLPLYLGSGLMIGLVSGAAAAYTRDLLDKGLRTAGDVERLTGLAVLADLSEPADPHALRELAASVVATCPGSRLLLRPVPPALGSTAVARPLSAAAPVTVLTGSDVGDLARADGALLVVGLGAARADDVALAVRRLERHAVPVIGAVTVTDRGPAAAPAEPAPSRLTTGLPAPLVPAPARRPPQRISPVTGDILAKGGSGGQQGRKPEAADTSPIPQVSDT</sequence>
<dbReference type="Proteomes" id="UP001597368">
    <property type="component" value="Unassembled WGS sequence"/>
</dbReference>
<evidence type="ECO:0000313" key="10">
    <source>
        <dbReference type="EMBL" id="MFD1940442.1"/>
    </source>
</evidence>
<evidence type="ECO:0000256" key="2">
    <source>
        <dbReference type="ARBA" id="ARBA00006683"/>
    </source>
</evidence>
<reference evidence="11" key="1">
    <citation type="journal article" date="2019" name="Int. J. Syst. Evol. Microbiol.">
        <title>The Global Catalogue of Microorganisms (GCM) 10K type strain sequencing project: providing services to taxonomists for standard genome sequencing and annotation.</title>
        <authorList>
            <consortium name="The Broad Institute Genomics Platform"/>
            <consortium name="The Broad Institute Genome Sequencing Center for Infectious Disease"/>
            <person name="Wu L."/>
            <person name="Ma J."/>
        </authorList>
    </citation>
    <scope>NUCLEOTIDE SEQUENCE [LARGE SCALE GENOMIC DNA]</scope>
    <source>
        <strain evidence="11">ICMP 6774ER</strain>
    </source>
</reference>
<feature type="transmembrane region" description="Helical" evidence="8">
    <location>
        <begin position="20"/>
        <end position="38"/>
    </location>
</feature>
<feature type="region of interest" description="Disordered" evidence="7">
    <location>
        <begin position="380"/>
        <end position="449"/>
    </location>
</feature>
<dbReference type="RefSeq" id="WP_379583649.1">
    <property type="nucleotide sequence ID" value="NZ_JBHUFV010000106.1"/>
</dbReference>
<evidence type="ECO:0000256" key="7">
    <source>
        <dbReference type="SAM" id="MobiDB-lite"/>
    </source>
</evidence>
<evidence type="ECO:0000256" key="8">
    <source>
        <dbReference type="SAM" id="Phobius"/>
    </source>
</evidence>
<evidence type="ECO:0000256" key="5">
    <source>
        <dbReference type="ARBA" id="ARBA00022989"/>
    </source>
</evidence>
<evidence type="ECO:0000256" key="1">
    <source>
        <dbReference type="ARBA" id="ARBA00004651"/>
    </source>
</evidence>
<evidence type="ECO:0000256" key="4">
    <source>
        <dbReference type="ARBA" id="ARBA00022692"/>
    </source>
</evidence>